<organism evidence="1 2">
    <name type="scientific">Polarella glacialis</name>
    <name type="common">Dinoflagellate</name>
    <dbReference type="NCBI Taxonomy" id="89957"/>
    <lineage>
        <taxon>Eukaryota</taxon>
        <taxon>Sar</taxon>
        <taxon>Alveolata</taxon>
        <taxon>Dinophyceae</taxon>
        <taxon>Suessiales</taxon>
        <taxon>Suessiaceae</taxon>
        <taxon>Polarella</taxon>
    </lineage>
</organism>
<dbReference type="PANTHER" id="PTHR42873">
    <property type="entry name" value="RIBOSOMAL RNA LARGE SUBUNIT METHYLTRANSFERASE"/>
    <property type="match status" value="1"/>
</dbReference>
<evidence type="ECO:0000313" key="2">
    <source>
        <dbReference type="Proteomes" id="UP000654075"/>
    </source>
</evidence>
<dbReference type="SUPFAM" id="SSF53335">
    <property type="entry name" value="S-adenosyl-L-methionine-dependent methyltransferases"/>
    <property type="match status" value="1"/>
</dbReference>
<gene>
    <name evidence="1" type="ORF">PGLA1383_LOCUS5489</name>
</gene>
<proteinExistence type="predicted"/>
<evidence type="ECO:0008006" key="3">
    <source>
        <dbReference type="Google" id="ProtNLM"/>
    </source>
</evidence>
<dbReference type="AlphaFoldDB" id="A0A813DM00"/>
<reference evidence="1" key="1">
    <citation type="submission" date="2021-02" db="EMBL/GenBank/DDBJ databases">
        <authorList>
            <person name="Dougan E. K."/>
            <person name="Rhodes N."/>
            <person name="Thang M."/>
            <person name="Chan C."/>
        </authorList>
    </citation>
    <scope>NUCLEOTIDE SEQUENCE</scope>
</reference>
<dbReference type="OrthoDB" id="269872at2759"/>
<name>A0A813DM00_POLGL</name>
<keyword evidence="2" id="KW-1185">Reference proteome</keyword>
<evidence type="ECO:0000313" key="1">
    <source>
        <dbReference type="EMBL" id="CAE8586639.1"/>
    </source>
</evidence>
<comment type="caution">
    <text evidence="1">The sequence shown here is derived from an EMBL/GenBank/DDBJ whole genome shotgun (WGS) entry which is preliminary data.</text>
</comment>
<sequence length="178" mass="19445">PAVRACRRNYELNGLQAEVIEKGQGLGLSTSQHQLYVADCWEFLDEACRRGDSYDIVSELPERPNDFRSTLCSAKLVVVDPPSMAPKEQLRNKALKAYIGLNKGALKILRPGGLMISCSCSSHVTRGDLLQVVQEAARQAGRAVEIEAEGSAGSDHPARRGFPEGDYLQALYVRVLSS</sequence>
<dbReference type="Gene3D" id="3.40.50.150">
    <property type="entry name" value="Vaccinia Virus protein VP39"/>
    <property type="match status" value="1"/>
</dbReference>
<feature type="non-terminal residue" evidence="1">
    <location>
        <position position="178"/>
    </location>
</feature>
<dbReference type="EMBL" id="CAJNNV010002155">
    <property type="protein sequence ID" value="CAE8586639.1"/>
    <property type="molecule type" value="Genomic_DNA"/>
</dbReference>
<dbReference type="InterPro" id="IPR029063">
    <property type="entry name" value="SAM-dependent_MTases_sf"/>
</dbReference>
<dbReference type="Proteomes" id="UP000654075">
    <property type="component" value="Unassembled WGS sequence"/>
</dbReference>
<accession>A0A813DM00</accession>
<protein>
    <recommendedName>
        <fullName evidence="3">S-adenosylmethionine-dependent methyltransferase domain-containing protein</fullName>
    </recommendedName>
</protein>
<dbReference type="PANTHER" id="PTHR42873:SF1">
    <property type="entry name" value="S-ADENOSYLMETHIONINE-DEPENDENT METHYLTRANSFERASE DOMAIN-CONTAINING PROTEIN"/>
    <property type="match status" value="1"/>
</dbReference>